<name>A0A6A5VT58_9PLEO</name>
<dbReference type="Proteomes" id="UP000800036">
    <property type="component" value="Unassembled WGS sequence"/>
</dbReference>
<organism evidence="2 3">
    <name type="scientific">Bimuria novae-zelandiae CBS 107.79</name>
    <dbReference type="NCBI Taxonomy" id="1447943"/>
    <lineage>
        <taxon>Eukaryota</taxon>
        <taxon>Fungi</taxon>
        <taxon>Dikarya</taxon>
        <taxon>Ascomycota</taxon>
        <taxon>Pezizomycotina</taxon>
        <taxon>Dothideomycetes</taxon>
        <taxon>Pleosporomycetidae</taxon>
        <taxon>Pleosporales</taxon>
        <taxon>Massarineae</taxon>
        <taxon>Didymosphaeriaceae</taxon>
        <taxon>Bimuria</taxon>
    </lineage>
</organism>
<accession>A0A6A5VT58</accession>
<sequence>MRRGNGIVGVMEEELSGVGCATNNTTRKGGSLRVFLTCALQAVLACRHHLPVPEPCFEVCPANDLLSFVSSFFTSKPHLHMQHDARRPLSHGYEAWKESWKESLGPAEGPPDPRARRPSVHHSKIRLGRERLDQAGYNNKESSFSAQIIHHNQLQHRRHPHT</sequence>
<dbReference type="AlphaFoldDB" id="A0A6A5VT58"/>
<evidence type="ECO:0000256" key="1">
    <source>
        <dbReference type="SAM" id="MobiDB-lite"/>
    </source>
</evidence>
<gene>
    <name evidence="2" type="ORF">BU23DRAFT_105849</name>
</gene>
<feature type="region of interest" description="Disordered" evidence="1">
    <location>
        <begin position="102"/>
        <end position="138"/>
    </location>
</feature>
<proteinExistence type="predicted"/>
<protein>
    <submittedName>
        <fullName evidence="2">Uncharacterized protein</fullName>
    </submittedName>
</protein>
<evidence type="ECO:0000313" key="3">
    <source>
        <dbReference type="Proteomes" id="UP000800036"/>
    </source>
</evidence>
<reference evidence="2" key="1">
    <citation type="journal article" date="2020" name="Stud. Mycol.">
        <title>101 Dothideomycetes genomes: a test case for predicting lifestyles and emergence of pathogens.</title>
        <authorList>
            <person name="Haridas S."/>
            <person name="Albert R."/>
            <person name="Binder M."/>
            <person name="Bloem J."/>
            <person name="Labutti K."/>
            <person name="Salamov A."/>
            <person name="Andreopoulos B."/>
            <person name="Baker S."/>
            <person name="Barry K."/>
            <person name="Bills G."/>
            <person name="Bluhm B."/>
            <person name="Cannon C."/>
            <person name="Castanera R."/>
            <person name="Culley D."/>
            <person name="Daum C."/>
            <person name="Ezra D."/>
            <person name="Gonzalez J."/>
            <person name="Henrissat B."/>
            <person name="Kuo A."/>
            <person name="Liang C."/>
            <person name="Lipzen A."/>
            <person name="Lutzoni F."/>
            <person name="Magnuson J."/>
            <person name="Mondo S."/>
            <person name="Nolan M."/>
            <person name="Ohm R."/>
            <person name="Pangilinan J."/>
            <person name="Park H.-J."/>
            <person name="Ramirez L."/>
            <person name="Alfaro M."/>
            <person name="Sun H."/>
            <person name="Tritt A."/>
            <person name="Yoshinaga Y."/>
            <person name="Zwiers L.-H."/>
            <person name="Turgeon B."/>
            <person name="Goodwin S."/>
            <person name="Spatafora J."/>
            <person name="Crous P."/>
            <person name="Grigoriev I."/>
        </authorList>
    </citation>
    <scope>NUCLEOTIDE SEQUENCE</scope>
    <source>
        <strain evidence="2">CBS 107.79</strain>
    </source>
</reference>
<feature type="compositionally biased region" description="Basic residues" evidence="1">
    <location>
        <begin position="116"/>
        <end position="126"/>
    </location>
</feature>
<keyword evidence="3" id="KW-1185">Reference proteome</keyword>
<evidence type="ECO:0000313" key="2">
    <source>
        <dbReference type="EMBL" id="KAF1979789.1"/>
    </source>
</evidence>
<dbReference type="EMBL" id="ML976657">
    <property type="protein sequence ID" value="KAF1979789.1"/>
    <property type="molecule type" value="Genomic_DNA"/>
</dbReference>